<evidence type="ECO:0000313" key="2">
    <source>
        <dbReference type="Proteomes" id="UP000796761"/>
    </source>
</evidence>
<protein>
    <submittedName>
        <fullName evidence="1">Uncharacterized protein</fullName>
    </submittedName>
</protein>
<reference evidence="1" key="1">
    <citation type="submission" date="2019-04" db="EMBL/GenBank/DDBJ databases">
        <title>Genome assembly of Zosterops borbonicus 15179.</title>
        <authorList>
            <person name="Leroy T."/>
            <person name="Anselmetti Y."/>
            <person name="Tilak M.-K."/>
            <person name="Nabholz B."/>
        </authorList>
    </citation>
    <scope>NUCLEOTIDE SEQUENCE</scope>
    <source>
        <strain evidence="1">HGM_15179</strain>
        <tissue evidence="1">Muscle</tissue>
    </source>
</reference>
<organism evidence="1 2">
    <name type="scientific">Zosterops borbonicus</name>
    <dbReference type="NCBI Taxonomy" id="364589"/>
    <lineage>
        <taxon>Eukaryota</taxon>
        <taxon>Metazoa</taxon>
        <taxon>Chordata</taxon>
        <taxon>Craniata</taxon>
        <taxon>Vertebrata</taxon>
        <taxon>Euteleostomi</taxon>
        <taxon>Archelosauria</taxon>
        <taxon>Archosauria</taxon>
        <taxon>Dinosauria</taxon>
        <taxon>Saurischia</taxon>
        <taxon>Theropoda</taxon>
        <taxon>Coelurosauria</taxon>
        <taxon>Aves</taxon>
        <taxon>Neognathae</taxon>
        <taxon>Neoaves</taxon>
        <taxon>Telluraves</taxon>
        <taxon>Australaves</taxon>
        <taxon>Passeriformes</taxon>
        <taxon>Sylvioidea</taxon>
        <taxon>Zosteropidae</taxon>
        <taxon>Zosterops</taxon>
    </lineage>
</organism>
<proteinExistence type="predicted"/>
<name>A0A8K1LH80_9PASS</name>
<dbReference type="AlphaFoldDB" id="A0A8K1LH80"/>
<keyword evidence="2" id="KW-1185">Reference proteome</keyword>
<accession>A0A8K1LH80</accession>
<evidence type="ECO:0000313" key="1">
    <source>
        <dbReference type="EMBL" id="TRZ13636.1"/>
    </source>
</evidence>
<comment type="caution">
    <text evidence="1">The sequence shown here is derived from an EMBL/GenBank/DDBJ whole genome shotgun (WGS) entry which is preliminary data.</text>
</comment>
<gene>
    <name evidence="1" type="ORF">HGM15179_013477</name>
</gene>
<dbReference type="OrthoDB" id="416119at2759"/>
<dbReference type="EMBL" id="SWJQ01000492">
    <property type="protein sequence ID" value="TRZ13636.1"/>
    <property type="molecule type" value="Genomic_DNA"/>
</dbReference>
<sequence length="102" mass="11646">MVTPQTGTETRQDIFNAFFILNTNGGLRRSQHPKLEDHGSESDEIPVDPDLVRDLLLHLDPYKSMGPDGIYPRTLNELADVISRTLVMIYEYSWESREIPGD</sequence>
<dbReference type="Proteomes" id="UP000796761">
    <property type="component" value="Unassembled WGS sequence"/>
</dbReference>